<protein>
    <submittedName>
        <fullName evidence="2">Domain of uncharacterized function (DUF1983)</fullName>
    </submittedName>
</protein>
<accession>A0A4V6JIU8</accession>
<reference evidence="2 3" key="1">
    <citation type="submission" date="2019-05" db="EMBL/GenBank/DDBJ databases">
        <authorList>
            <consortium name="Pathogen Informatics"/>
        </authorList>
    </citation>
    <scope>NUCLEOTIDE SEQUENCE [LARGE SCALE GENOMIC DNA]</scope>
    <source>
        <strain evidence="2 3">NCTC13032</strain>
    </source>
</reference>
<dbReference type="AlphaFoldDB" id="A0A4V6JIU8"/>
<evidence type="ECO:0000259" key="1">
    <source>
        <dbReference type="Pfam" id="PF09327"/>
    </source>
</evidence>
<sequence>MTERKKLESTVNTNQASVTQELATLTTEQEAQATTLSGLQTTVGKNTAAITRIDKAVSDNNQAQTSALAAVKATTDKNTADISTETTARTDGDSALGRRIDSLKVDVDGNTASRDAGIVGNVTNALANFMAFSDQRVTFAVGETKTMAEITEARKTAADATSAVAEQVTTLKATVEQNGQTNAAAITRIDRTVADLESATATSIQQVTAAIGDTNANVQTTSQAVADINGKLSAQWGVKVQVEANGVKRIAGIQLGIDGTGASNFLISADTFAVYNPTTNGQELVFAATGGQMFMRSVFIQDGSIDNGKIGNYIQSSNWDGTGNVGWHINKSGYATFNGVTVRGTIYATDGSF</sequence>
<evidence type="ECO:0000313" key="2">
    <source>
        <dbReference type="EMBL" id="VTP69543.1"/>
    </source>
</evidence>
<gene>
    <name evidence="2" type="ORF">NCTC13032_04442</name>
</gene>
<dbReference type="Pfam" id="PF09327">
    <property type="entry name" value="Phage_Tail_Tip"/>
    <property type="match status" value="1"/>
</dbReference>
<feature type="domain" description="Tip attachment protein J central straight fiber" evidence="1">
    <location>
        <begin position="218"/>
        <end position="352"/>
    </location>
</feature>
<name>A0A4V6JIU8_9ENTR</name>
<dbReference type="PANTHER" id="PTHR36251:SF2">
    <property type="entry name" value="GIFSY-2 PROPHAGE HOST SPECIFICITY PROTEIN J, PHAGE LAMBDA"/>
    <property type="match status" value="1"/>
</dbReference>
<dbReference type="InterPro" id="IPR053171">
    <property type="entry name" value="Viral_Tip_Attach_Protein"/>
</dbReference>
<organism evidence="2 3">
    <name type="scientific">Leclercia adecarboxylata</name>
    <dbReference type="NCBI Taxonomy" id="83655"/>
    <lineage>
        <taxon>Bacteria</taxon>
        <taxon>Pseudomonadati</taxon>
        <taxon>Pseudomonadota</taxon>
        <taxon>Gammaproteobacteria</taxon>
        <taxon>Enterobacterales</taxon>
        <taxon>Enterobacteriaceae</taxon>
        <taxon>Leclercia</taxon>
    </lineage>
</organism>
<dbReference type="EMBL" id="LR590464">
    <property type="protein sequence ID" value="VTP69543.1"/>
    <property type="molecule type" value="Genomic_DNA"/>
</dbReference>
<proteinExistence type="predicted"/>
<evidence type="ECO:0000313" key="3">
    <source>
        <dbReference type="Proteomes" id="UP000310719"/>
    </source>
</evidence>
<dbReference type="InterPro" id="IPR015406">
    <property type="entry name" value="GpJ_CSF"/>
</dbReference>
<dbReference type="Proteomes" id="UP000310719">
    <property type="component" value="Chromosome"/>
</dbReference>
<dbReference type="PANTHER" id="PTHR36251">
    <property type="entry name" value="FELS-1 PROPHAGE HOST SPECIFICITY PROTEIN-RELATED"/>
    <property type="match status" value="1"/>
</dbReference>